<reference evidence="2 3" key="1">
    <citation type="submission" date="2020-02" db="EMBL/GenBank/DDBJ databases">
        <title>Acidophilic actinobacteria isolated from forest soil.</title>
        <authorList>
            <person name="Golinska P."/>
        </authorList>
    </citation>
    <scope>NUCLEOTIDE SEQUENCE [LARGE SCALE GENOMIC DNA]</scope>
    <source>
        <strain evidence="2 3">NL8</strain>
    </source>
</reference>
<evidence type="ECO:0000313" key="2">
    <source>
        <dbReference type="EMBL" id="MBS2550259.1"/>
    </source>
</evidence>
<evidence type="ECO:0000313" key="3">
    <source>
        <dbReference type="Proteomes" id="UP000730482"/>
    </source>
</evidence>
<dbReference type="SUPFAM" id="SSF54593">
    <property type="entry name" value="Glyoxalase/Bleomycin resistance protein/Dihydroxybiphenyl dioxygenase"/>
    <property type="match status" value="1"/>
</dbReference>
<dbReference type="Proteomes" id="UP000730482">
    <property type="component" value="Unassembled WGS sequence"/>
</dbReference>
<evidence type="ECO:0000259" key="1">
    <source>
        <dbReference type="PROSITE" id="PS51819"/>
    </source>
</evidence>
<feature type="domain" description="VOC" evidence="1">
    <location>
        <begin position="8"/>
        <end position="121"/>
    </location>
</feature>
<gene>
    <name evidence="2" type="ORF">KGQ19_25660</name>
</gene>
<sequence>MSQTTITDIGTVGIPVGDQDKALEFFTGTLGLEKGLDLRATEGFRWLTVAAPGADVSVALIAGEGAGQDTGIRFMVPDAEAEHTAMRERGVEVGELLRWPGVPAMYEFKDPDGNRFEIVEGAA</sequence>
<dbReference type="PANTHER" id="PTHR36437:SF2">
    <property type="entry name" value="GLYOXALASE_BLEOMYCIN RESISTANCE PROTEIN_DIOXYGENASE"/>
    <property type="match status" value="1"/>
</dbReference>
<dbReference type="InterPro" id="IPR037523">
    <property type="entry name" value="VOC_core"/>
</dbReference>
<proteinExistence type="predicted"/>
<dbReference type="Pfam" id="PF00903">
    <property type="entry name" value="Glyoxalase"/>
    <property type="match status" value="1"/>
</dbReference>
<comment type="caution">
    <text evidence="2">The sequence shown here is derived from an EMBL/GenBank/DDBJ whole genome shotgun (WGS) entry which is preliminary data.</text>
</comment>
<accession>A0ABS5KW95</accession>
<dbReference type="PROSITE" id="PS51819">
    <property type="entry name" value="VOC"/>
    <property type="match status" value="1"/>
</dbReference>
<name>A0ABS5KW95_9ACTN</name>
<organism evidence="2 3">
    <name type="scientific">Catenulispora pinistramenti</name>
    <dbReference type="NCBI Taxonomy" id="2705254"/>
    <lineage>
        <taxon>Bacteria</taxon>
        <taxon>Bacillati</taxon>
        <taxon>Actinomycetota</taxon>
        <taxon>Actinomycetes</taxon>
        <taxon>Catenulisporales</taxon>
        <taxon>Catenulisporaceae</taxon>
        <taxon>Catenulispora</taxon>
    </lineage>
</organism>
<dbReference type="PANTHER" id="PTHR36437">
    <property type="entry name" value="GLYOXALASE/BLEOMYCIN RESISTANCE PROTEIN/DIOXYGENASE"/>
    <property type="match status" value="1"/>
</dbReference>
<keyword evidence="3" id="KW-1185">Reference proteome</keyword>
<dbReference type="EMBL" id="JAAFYZ010000097">
    <property type="protein sequence ID" value="MBS2550259.1"/>
    <property type="molecule type" value="Genomic_DNA"/>
</dbReference>
<dbReference type="Gene3D" id="3.10.180.10">
    <property type="entry name" value="2,3-Dihydroxybiphenyl 1,2-Dioxygenase, domain 1"/>
    <property type="match status" value="1"/>
</dbReference>
<protein>
    <submittedName>
        <fullName evidence="2">VOC family protein</fullName>
    </submittedName>
</protein>
<dbReference type="InterPro" id="IPR029068">
    <property type="entry name" value="Glyas_Bleomycin-R_OHBP_Dase"/>
</dbReference>
<dbReference type="InterPro" id="IPR004360">
    <property type="entry name" value="Glyas_Fos-R_dOase_dom"/>
</dbReference>
<dbReference type="RefSeq" id="WP_212012680.1">
    <property type="nucleotide sequence ID" value="NZ_JAAFYZ010000097.1"/>
</dbReference>